<organism evidence="2">
    <name type="scientific">Pithovirus LCPAC001</name>
    <dbReference type="NCBI Taxonomy" id="2506585"/>
    <lineage>
        <taxon>Viruses</taxon>
        <taxon>Pithoviruses</taxon>
    </lineage>
</organism>
<proteinExistence type="predicted"/>
<dbReference type="PANTHER" id="PTHR30337:SF0">
    <property type="entry name" value="NUCLEASE SBCCD SUBUNIT D"/>
    <property type="match status" value="1"/>
</dbReference>
<dbReference type="InterPro" id="IPR050535">
    <property type="entry name" value="DNA_Repair-Maintenance_Comp"/>
</dbReference>
<dbReference type="PANTHER" id="PTHR30337">
    <property type="entry name" value="COMPONENT OF ATP-DEPENDENT DSDNA EXONUCLEASE"/>
    <property type="match status" value="1"/>
</dbReference>
<keyword evidence="2" id="KW-0540">Nuclease</keyword>
<dbReference type="GO" id="GO:0004527">
    <property type="term" value="F:exonuclease activity"/>
    <property type="evidence" value="ECO:0007669"/>
    <property type="project" value="UniProtKB-KW"/>
</dbReference>
<dbReference type="InterPro" id="IPR029052">
    <property type="entry name" value="Metallo-depent_PP-like"/>
</dbReference>
<evidence type="ECO:0000313" key="2">
    <source>
        <dbReference type="EMBL" id="QBK89626.1"/>
    </source>
</evidence>
<accession>A0A481Z1M4</accession>
<reference evidence="2" key="1">
    <citation type="journal article" date="2019" name="MBio">
        <title>Virus Genomes from Deep Sea Sediments Expand the Ocean Megavirome and Support Independent Origins of Viral Gigantism.</title>
        <authorList>
            <person name="Backstrom D."/>
            <person name="Yutin N."/>
            <person name="Jorgensen S.L."/>
            <person name="Dharamshi J."/>
            <person name="Homa F."/>
            <person name="Zaremba-Niedwiedzka K."/>
            <person name="Spang A."/>
            <person name="Wolf Y.I."/>
            <person name="Koonin E.V."/>
            <person name="Ettema T.J."/>
        </authorList>
    </citation>
    <scope>NUCLEOTIDE SEQUENCE</scope>
</reference>
<dbReference type="EMBL" id="MK500431">
    <property type="protein sequence ID" value="QBK89626.1"/>
    <property type="molecule type" value="Genomic_DNA"/>
</dbReference>
<sequence>MKRLKIQSNIFKIRMTRILTIGDPHFKENNLDEMSLFIQKITTLAIEQKPDLIVVLGDVLDTHEKINIYALTESDKLHRQLLKIAQVVIIVGNHDRVDNQDFLSEYHAFNSYKETKNVLIVDSVKELTINGNRFLFVPYVYPGRFEEALNTINDPLKCTAIFAHQEFYGAQMGAIKSEIGDKWDQKFPLIISGHIHDYQRIQNNIIYTGTPVQHTFGNEKKKTVSIYTFDSSNSGELKWKEERFSLGLPKKRKITIESNEIIDWICPSNTKVKLVIMGTLEEIKSVKKLKKINKLKSDGILIKYIIKHINQEPIVFSSIKKTYLKKLSETMTTKIQQKIYCKIFKMDIGMFNPKTRLVIGK</sequence>
<dbReference type="Pfam" id="PF00149">
    <property type="entry name" value="Metallophos"/>
    <property type="match status" value="1"/>
</dbReference>
<name>A0A481Z1M4_9VIRU</name>
<dbReference type="InterPro" id="IPR004843">
    <property type="entry name" value="Calcineurin-like_PHP"/>
</dbReference>
<keyword evidence="2" id="KW-0269">Exonuclease</keyword>
<feature type="domain" description="Calcineurin-like phosphoesterase" evidence="1">
    <location>
        <begin position="17"/>
        <end position="198"/>
    </location>
</feature>
<dbReference type="Gene3D" id="3.60.21.10">
    <property type="match status" value="1"/>
</dbReference>
<keyword evidence="2" id="KW-0378">Hydrolase</keyword>
<protein>
    <submittedName>
        <fullName evidence="2">DNA repair exonuclease</fullName>
    </submittedName>
</protein>
<gene>
    <name evidence="2" type="ORF">LCPAC001_01360</name>
</gene>
<evidence type="ECO:0000259" key="1">
    <source>
        <dbReference type="Pfam" id="PF00149"/>
    </source>
</evidence>
<dbReference type="SUPFAM" id="SSF56300">
    <property type="entry name" value="Metallo-dependent phosphatases"/>
    <property type="match status" value="1"/>
</dbReference>